<feature type="signal peptide" evidence="1">
    <location>
        <begin position="1"/>
        <end position="22"/>
    </location>
</feature>
<comment type="caution">
    <text evidence="3">The sequence shown here is derived from an EMBL/GenBank/DDBJ whole genome shotgun (WGS) entry which is preliminary data.</text>
</comment>
<dbReference type="InterPro" id="IPR052740">
    <property type="entry name" value="CE4"/>
</dbReference>
<evidence type="ECO:0000256" key="1">
    <source>
        <dbReference type="SAM" id="SignalP"/>
    </source>
</evidence>
<gene>
    <name evidence="3" type="ORF">PEVE_00012959</name>
</gene>
<name>A0ABN8RNC5_9CNID</name>
<dbReference type="SUPFAM" id="SSF88713">
    <property type="entry name" value="Glycoside hydrolase/deacetylase"/>
    <property type="match status" value="1"/>
</dbReference>
<keyword evidence="4" id="KW-1185">Reference proteome</keyword>
<organism evidence="3 4">
    <name type="scientific">Porites evermanni</name>
    <dbReference type="NCBI Taxonomy" id="104178"/>
    <lineage>
        <taxon>Eukaryota</taxon>
        <taxon>Metazoa</taxon>
        <taxon>Cnidaria</taxon>
        <taxon>Anthozoa</taxon>
        <taxon>Hexacorallia</taxon>
        <taxon>Scleractinia</taxon>
        <taxon>Fungiina</taxon>
        <taxon>Poritidae</taxon>
        <taxon>Porites</taxon>
    </lineage>
</organism>
<dbReference type="PANTHER" id="PTHR45985">
    <property type="match status" value="1"/>
</dbReference>
<proteinExistence type="predicted"/>
<feature type="chain" id="PRO_5046964934" description="NodB homology domain-containing protein" evidence="1">
    <location>
        <begin position="23"/>
        <end position="398"/>
    </location>
</feature>
<reference evidence="3 4" key="1">
    <citation type="submission" date="2022-05" db="EMBL/GenBank/DDBJ databases">
        <authorList>
            <consortium name="Genoscope - CEA"/>
            <person name="William W."/>
        </authorList>
    </citation>
    <scope>NUCLEOTIDE SEQUENCE [LARGE SCALE GENOMIC DNA]</scope>
</reference>
<accession>A0ABN8RNC5</accession>
<keyword evidence="1" id="KW-0732">Signal</keyword>
<dbReference type="Gene3D" id="3.20.20.370">
    <property type="entry name" value="Glycoside hydrolase/deacetylase"/>
    <property type="match status" value="1"/>
</dbReference>
<dbReference type="PANTHER" id="PTHR45985:SF3">
    <property type="entry name" value="CHITIN DEACETYLASE-LIKE 4"/>
    <property type="match status" value="1"/>
</dbReference>
<dbReference type="Pfam" id="PF01522">
    <property type="entry name" value="Polysacc_deac_1"/>
    <property type="match status" value="1"/>
</dbReference>
<feature type="domain" description="NodB homology" evidence="2">
    <location>
        <begin position="64"/>
        <end position="190"/>
    </location>
</feature>
<protein>
    <recommendedName>
        <fullName evidence="2">NodB homology domain-containing protein</fullName>
    </recommendedName>
</protein>
<dbReference type="EMBL" id="CALNXI010001962">
    <property type="protein sequence ID" value="CAH3180478.1"/>
    <property type="molecule type" value="Genomic_DNA"/>
</dbReference>
<evidence type="ECO:0000313" key="3">
    <source>
        <dbReference type="EMBL" id="CAH3180478.1"/>
    </source>
</evidence>
<dbReference type="Proteomes" id="UP001159427">
    <property type="component" value="Unassembled WGS sequence"/>
</dbReference>
<sequence length="398" mass="45107">MMNRPANVALALLLFCVSGTTGAAVKRRGLGPAQPCSPDVCKLPDCRCSGTDIPGNLQKEKVPQMIMLSFDDAVNGQECTFILLQVNPYYKTLFGDGALKNPNGCKATATFFVSHEYTQYEMVQALYHNRSDIADHTISHRTPTSWWKSANYSELNDEIAGQKEILRKWGQVKTEDVVGFRVPFLQIGGNTMFQVLYDNHFLYDSSMPTEKFINPPMWPYTLEYRSTQECVIPPCPTDSFPGLWEVPMIDYIDLKGKPCNMIDGCSAPANEPETYELLSRNFDRHYYSNRAPFPMFMHAVWFAKYPYTLSAMKKFLHDKLAQGDVWMVGIKQVIEWIKTPVSLDDIENFSPWKCDSPPPPPACSTPNVCSFPGDSHYLWTCTRPCPKHYPWVGNPDGN</sequence>
<dbReference type="InterPro" id="IPR002509">
    <property type="entry name" value="NODB_dom"/>
</dbReference>
<evidence type="ECO:0000259" key="2">
    <source>
        <dbReference type="Pfam" id="PF01522"/>
    </source>
</evidence>
<dbReference type="CDD" id="cd10975">
    <property type="entry name" value="CE4_CDA_like_2"/>
    <property type="match status" value="1"/>
</dbReference>
<dbReference type="InterPro" id="IPR011330">
    <property type="entry name" value="Glyco_hydro/deAcase_b/a-brl"/>
</dbReference>
<evidence type="ECO:0000313" key="4">
    <source>
        <dbReference type="Proteomes" id="UP001159427"/>
    </source>
</evidence>